<protein>
    <submittedName>
        <fullName evidence="1">Uncharacterized protein</fullName>
    </submittedName>
</protein>
<gene>
    <name evidence="1" type="ORF">TresaDRAFT_1684</name>
</gene>
<dbReference type="OrthoDB" id="306629at2"/>
<reference evidence="1 2" key="1">
    <citation type="submission" date="2011-09" db="EMBL/GenBank/DDBJ databases">
        <title>The draft genome of Treponema saccharophilum DSM 2985.</title>
        <authorList>
            <consortium name="US DOE Joint Genome Institute (JGI-PGF)"/>
            <person name="Lucas S."/>
            <person name="Copeland A."/>
            <person name="Lapidus A."/>
            <person name="Glavina del Rio T."/>
            <person name="Dalin E."/>
            <person name="Tice H."/>
            <person name="Bruce D."/>
            <person name="Goodwin L."/>
            <person name="Pitluck S."/>
            <person name="Peters L."/>
            <person name="Kyrpides N."/>
            <person name="Mavromatis K."/>
            <person name="Ivanova N."/>
            <person name="Markowitz V."/>
            <person name="Cheng J.-F."/>
            <person name="Hugenholtz P."/>
            <person name="Woyke T."/>
            <person name="Wu D."/>
            <person name="Gronow S."/>
            <person name="Wellnitz S."/>
            <person name="Brambilla E."/>
            <person name="Klenk H.-P."/>
            <person name="Eisen J.A."/>
        </authorList>
    </citation>
    <scope>NUCLEOTIDE SEQUENCE [LARGE SCALE GENOMIC DNA]</scope>
    <source>
        <strain evidence="1 2">DSM 2985</strain>
    </source>
</reference>
<dbReference type="RefSeq" id="WP_002704205.1">
    <property type="nucleotide sequence ID" value="NZ_AGRW01000045.1"/>
</dbReference>
<dbReference type="PATRIC" id="fig|907348.3.peg.1450"/>
<dbReference type="EMBL" id="AGRW01000045">
    <property type="protein sequence ID" value="EIC01932.1"/>
    <property type="molecule type" value="Genomic_DNA"/>
</dbReference>
<name>H7EKM7_9SPIR</name>
<keyword evidence="2" id="KW-1185">Reference proteome</keyword>
<comment type="caution">
    <text evidence="1">The sequence shown here is derived from an EMBL/GenBank/DDBJ whole genome shotgun (WGS) entry which is preliminary data.</text>
</comment>
<organism evidence="1 2">
    <name type="scientific">Treponema saccharophilum DSM 2985</name>
    <dbReference type="NCBI Taxonomy" id="907348"/>
    <lineage>
        <taxon>Bacteria</taxon>
        <taxon>Pseudomonadati</taxon>
        <taxon>Spirochaetota</taxon>
        <taxon>Spirochaetia</taxon>
        <taxon>Spirochaetales</taxon>
        <taxon>Treponemataceae</taxon>
        <taxon>Treponema</taxon>
    </lineage>
</organism>
<evidence type="ECO:0000313" key="2">
    <source>
        <dbReference type="Proteomes" id="UP000003571"/>
    </source>
</evidence>
<dbReference type="eggNOG" id="ENOG502ZW6D">
    <property type="taxonomic scope" value="Bacteria"/>
</dbReference>
<dbReference type="STRING" id="907348.TresaDRAFT_1684"/>
<dbReference type="AlphaFoldDB" id="H7EKM7"/>
<evidence type="ECO:0000313" key="1">
    <source>
        <dbReference type="EMBL" id="EIC01932.1"/>
    </source>
</evidence>
<proteinExistence type="predicted"/>
<sequence>MKELTNLRYPKNLVSTELATQKSTQSMTVIDENRKLTTDKLKSNAYQLAGAYPYLFDCITMLCNENPTINGEPIVQQVPDSFFLHATLTWEDFKHFALGSYRKETKNTLLKELLKLQDSKTVKAISIGNGIIVRTSPIQITLYQEATDKNDSRIKNLIERQRNLRNKKTEEIMNQMIEIKKTNADEAMAEELMDKLEDIIESGKDDSEKFGKIYGIEITFFGPLFEAALKEIGGPFVQIGTNFQAKLETSIRQFKNSPKFMKYRSVRKYPTTYRKYALYLAERDNGNGDYITIKAEDMLIHVDPQNLNTHLKIRNTNEMRIFVDKANMLLNEMARNGLLKGFRYAPKKCTYNASSKEFIIGVYRESDKTMIPEYEGNLTDEELAAIAKDDESVGKNHNAF</sequence>
<accession>H7EKM7</accession>
<dbReference type="Proteomes" id="UP000003571">
    <property type="component" value="Unassembled WGS sequence"/>
</dbReference>